<evidence type="ECO:0000256" key="1">
    <source>
        <dbReference type="SAM" id="Phobius"/>
    </source>
</evidence>
<organism evidence="2 3">
    <name type="scientific">Citrus x changshan-huyou</name>
    <dbReference type="NCBI Taxonomy" id="2935761"/>
    <lineage>
        <taxon>Eukaryota</taxon>
        <taxon>Viridiplantae</taxon>
        <taxon>Streptophyta</taxon>
        <taxon>Embryophyta</taxon>
        <taxon>Tracheophyta</taxon>
        <taxon>Spermatophyta</taxon>
        <taxon>Magnoliopsida</taxon>
        <taxon>eudicotyledons</taxon>
        <taxon>Gunneridae</taxon>
        <taxon>Pentapetalae</taxon>
        <taxon>rosids</taxon>
        <taxon>malvids</taxon>
        <taxon>Sapindales</taxon>
        <taxon>Rutaceae</taxon>
        <taxon>Aurantioideae</taxon>
        <taxon>Citrus</taxon>
    </lineage>
</organism>
<dbReference type="AlphaFoldDB" id="A0AAP0QLD5"/>
<keyword evidence="1" id="KW-1133">Transmembrane helix</keyword>
<accession>A0AAP0QLD5</accession>
<keyword evidence="3" id="KW-1185">Reference proteome</keyword>
<dbReference type="EMBL" id="JBCGBO010000005">
    <property type="protein sequence ID" value="KAK9199911.1"/>
    <property type="molecule type" value="Genomic_DNA"/>
</dbReference>
<feature type="transmembrane region" description="Helical" evidence="1">
    <location>
        <begin position="183"/>
        <end position="203"/>
    </location>
</feature>
<name>A0AAP0QLD5_9ROSI</name>
<keyword evidence="1" id="KW-0812">Transmembrane</keyword>
<dbReference type="Proteomes" id="UP001428341">
    <property type="component" value="Unassembled WGS sequence"/>
</dbReference>
<proteinExistence type="predicted"/>
<gene>
    <name evidence="2" type="ORF">WN944_015105</name>
</gene>
<evidence type="ECO:0000313" key="2">
    <source>
        <dbReference type="EMBL" id="KAK9199911.1"/>
    </source>
</evidence>
<protein>
    <submittedName>
        <fullName evidence="2">Uncharacterized protein</fullName>
    </submittedName>
</protein>
<comment type="caution">
    <text evidence="2">The sequence shown here is derived from an EMBL/GenBank/DDBJ whole genome shotgun (WGS) entry which is preliminary data.</text>
</comment>
<sequence>MERTIISDVCIPRISRASSQLSGLLFRTGNPSNRNEYFMDFVSYSDGDSNYIAGDGCSLSVEPPVAYGATWLKCSIYLDGILYKLMKSKHLLHLDIEAMRADAIELPCTDEIDEYGFIGVLKGVLHYANHNGIKLMIWQFDFLCKTDCFWILKHYISIHDLAAKHPAGQNLFVQRDSNMLKPYAIHPTSNIIFLGIPEMIFSYHLNMQKLELFFGAQDDRKIVWGQIFVFAYSCCFFILNDYSRTHWSFSSCKYHLVLFSYRVWFFHLAQSYGHVL</sequence>
<feature type="transmembrane region" description="Helical" evidence="1">
    <location>
        <begin position="223"/>
        <end position="242"/>
    </location>
</feature>
<evidence type="ECO:0000313" key="3">
    <source>
        <dbReference type="Proteomes" id="UP001428341"/>
    </source>
</evidence>
<keyword evidence="1" id="KW-0472">Membrane</keyword>
<reference evidence="2 3" key="1">
    <citation type="submission" date="2024-05" db="EMBL/GenBank/DDBJ databases">
        <title>Haplotype-resolved chromosome-level genome assembly of Huyou (Citrus changshanensis).</title>
        <authorList>
            <person name="Miao C."/>
            <person name="Chen W."/>
            <person name="Wu Y."/>
            <person name="Wang L."/>
            <person name="Zhao S."/>
            <person name="Grierson D."/>
            <person name="Xu C."/>
            <person name="Chen K."/>
        </authorList>
    </citation>
    <scope>NUCLEOTIDE SEQUENCE [LARGE SCALE GENOMIC DNA]</scope>
    <source>
        <strain evidence="2">01-14</strain>
        <tissue evidence="2">Leaf</tissue>
    </source>
</reference>